<keyword evidence="4" id="KW-1185">Reference proteome</keyword>
<keyword evidence="1" id="KW-0732">Signal</keyword>
<dbReference type="AlphaFoldDB" id="A0A8H4N4D8"/>
<dbReference type="InterPro" id="IPR057229">
    <property type="entry name" value="DUF7907"/>
</dbReference>
<feature type="domain" description="DUF7907" evidence="2">
    <location>
        <begin position="29"/>
        <end position="205"/>
    </location>
</feature>
<dbReference type="OrthoDB" id="3923312at2759"/>
<dbReference type="Proteomes" id="UP000572817">
    <property type="component" value="Unassembled WGS sequence"/>
</dbReference>
<evidence type="ECO:0000313" key="3">
    <source>
        <dbReference type="EMBL" id="KAF4310644.1"/>
    </source>
</evidence>
<feature type="signal peptide" evidence="1">
    <location>
        <begin position="1"/>
        <end position="23"/>
    </location>
</feature>
<feature type="chain" id="PRO_5034053523" description="DUF7907 domain-containing protein" evidence="1">
    <location>
        <begin position="24"/>
        <end position="228"/>
    </location>
</feature>
<accession>A0A8H4N4D8</accession>
<evidence type="ECO:0000313" key="4">
    <source>
        <dbReference type="Proteomes" id="UP000572817"/>
    </source>
</evidence>
<reference evidence="3" key="1">
    <citation type="submission" date="2020-04" db="EMBL/GenBank/DDBJ databases">
        <title>Genome Assembly and Annotation of Botryosphaeria dothidea sdau 11-99, a Latent Pathogen of Apple Fruit Ring Rot in China.</title>
        <authorList>
            <person name="Yu C."/>
            <person name="Diao Y."/>
            <person name="Lu Q."/>
            <person name="Zhao J."/>
            <person name="Cui S."/>
            <person name="Peng C."/>
            <person name="He B."/>
            <person name="Liu H."/>
        </authorList>
    </citation>
    <scope>NUCLEOTIDE SEQUENCE [LARGE SCALE GENOMIC DNA]</scope>
    <source>
        <strain evidence="3">Sdau11-99</strain>
    </source>
</reference>
<dbReference type="Pfam" id="PF25484">
    <property type="entry name" value="DUF7907"/>
    <property type="match status" value="1"/>
</dbReference>
<sequence>MGLSIPTILSLGLLAALPSTSTATSTSLHYKLRAKVTGPWDATTPDVNGWAIEIYQLPVPTHGVPPDYSNAVLWNQTFQARRDGDVFYTQPTHVRTDAPNAGGEVTPFGFSVSEPFSGYYLVSAAAVAVRSNTTETAADVVVGEDGVPYLEKPGFAGGTWVACKQTYEALVNLYWADLDYEGTEQAIYDPEDWRNCTAIQLVPECVAGGPEVEGLVETPCVDDVTTVL</sequence>
<comment type="caution">
    <text evidence="3">The sequence shown here is derived from an EMBL/GenBank/DDBJ whole genome shotgun (WGS) entry which is preliminary data.</text>
</comment>
<name>A0A8H4N4D8_9PEZI</name>
<protein>
    <recommendedName>
        <fullName evidence="2">DUF7907 domain-containing protein</fullName>
    </recommendedName>
</protein>
<proteinExistence type="predicted"/>
<gene>
    <name evidence="3" type="ORF">GTA08_BOTSDO13687</name>
</gene>
<dbReference type="EMBL" id="WWBZ02000013">
    <property type="protein sequence ID" value="KAF4310644.1"/>
    <property type="molecule type" value="Genomic_DNA"/>
</dbReference>
<organism evidence="3 4">
    <name type="scientific">Botryosphaeria dothidea</name>
    <dbReference type="NCBI Taxonomy" id="55169"/>
    <lineage>
        <taxon>Eukaryota</taxon>
        <taxon>Fungi</taxon>
        <taxon>Dikarya</taxon>
        <taxon>Ascomycota</taxon>
        <taxon>Pezizomycotina</taxon>
        <taxon>Dothideomycetes</taxon>
        <taxon>Dothideomycetes incertae sedis</taxon>
        <taxon>Botryosphaeriales</taxon>
        <taxon>Botryosphaeriaceae</taxon>
        <taxon>Botryosphaeria</taxon>
    </lineage>
</organism>
<evidence type="ECO:0000256" key="1">
    <source>
        <dbReference type="SAM" id="SignalP"/>
    </source>
</evidence>
<evidence type="ECO:0000259" key="2">
    <source>
        <dbReference type="Pfam" id="PF25484"/>
    </source>
</evidence>